<evidence type="ECO:0000313" key="3">
    <source>
        <dbReference type="Proteomes" id="UP000294017"/>
    </source>
</evidence>
<sequence length="36" mass="3955">MLSQKVTIKTDSGKEMRGSNGSKPQHVLTPEESKKP</sequence>
<organism evidence="2 3">
    <name type="scientific">Staphylococcus aureus</name>
    <dbReference type="NCBI Taxonomy" id="1280"/>
    <lineage>
        <taxon>Bacteria</taxon>
        <taxon>Bacillati</taxon>
        <taxon>Bacillota</taxon>
        <taxon>Bacilli</taxon>
        <taxon>Bacillales</taxon>
        <taxon>Staphylococcaceae</taxon>
        <taxon>Staphylococcus</taxon>
    </lineage>
</organism>
<dbReference type="EMBL" id="RQTF01000693">
    <property type="protein sequence ID" value="RZI00299.1"/>
    <property type="molecule type" value="Genomic_DNA"/>
</dbReference>
<accession>A0AB37XPH5</accession>
<dbReference type="SUPFAM" id="SSF101821">
    <property type="entry name" value="Aminopeptidase/glucanase lid domain"/>
    <property type="match status" value="1"/>
</dbReference>
<gene>
    <name evidence="2" type="ORF">EIH03_17080</name>
</gene>
<evidence type="ECO:0000313" key="2">
    <source>
        <dbReference type="EMBL" id="RZI00299.1"/>
    </source>
</evidence>
<name>A0AB37XPH5_STAAU</name>
<proteinExistence type="predicted"/>
<evidence type="ECO:0000256" key="1">
    <source>
        <dbReference type="SAM" id="MobiDB-lite"/>
    </source>
</evidence>
<dbReference type="InterPro" id="IPR023367">
    <property type="entry name" value="Peptidase_M42_dom2"/>
</dbReference>
<dbReference type="AlphaFoldDB" id="A0AB37XPH5"/>
<feature type="compositionally biased region" description="Polar residues" evidence="1">
    <location>
        <begin position="1"/>
        <end position="10"/>
    </location>
</feature>
<dbReference type="Gene3D" id="2.40.30.40">
    <property type="entry name" value="Peptidase M42, domain 2"/>
    <property type="match status" value="1"/>
</dbReference>
<protein>
    <submittedName>
        <fullName evidence="2">Peptidase M28</fullName>
    </submittedName>
</protein>
<reference evidence="2 3" key="1">
    <citation type="submission" date="2018-11" db="EMBL/GenBank/DDBJ databases">
        <title>Genomic profiling of Staphylococcus species from a Poultry farm system in KwaZulu-Natal, South Africa.</title>
        <authorList>
            <person name="Amoako D.G."/>
            <person name="Somboro A.M."/>
            <person name="Abia A.L.K."/>
            <person name="Bester L.A."/>
            <person name="Essack S.Y."/>
        </authorList>
    </citation>
    <scope>NUCLEOTIDE SEQUENCE [LARGE SCALE GENOMIC DNA]</scope>
    <source>
        <strain evidence="2 3">SA12</strain>
    </source>
</reference>
<dbReference type="Proteomes" id="UP000294017">
    <property type="component" value="Unassembled WGS sequence"/>
</dbReference>
<feature type="non-terminal residue" evidence="2">
    <location>
        <position position="36"/>
    </location>
</feature>
<comment type="caution">
    <text evidence="2">The sequence shown here is derived from an EMBL/GenBank/DDBJ whole genome shotgun (WGS) entry which is preliminary data.</text>
</comment>
<feature type="region of interest" description="Disordered" evidence="1">
    <location>
        <begin position="1"/>
        <end position="36"/>
    </location>
</feature>